<accession>A0A367ZN92</accession>
<comment type="caution">
    <text evidence="2">The sequence shown here is derived from an EMBL/GenBank/DDBJ whole genome shotgun (WGS) entry which is preliminary data.</text>
</comment>
<evidence type="ECO:0000256" key="1">
    <source>
        <dbReference type="SAM" id="MobiDB-lite"/>
    </source>
</evidence>
<evidence type="ECO:0000313" key="2">
    <source>
        <dbReference type="EMBL" id="RCK78842.1"/>
    </source>
</evidence>
<name>A0A367ZN92_9BACT</name>
<organism evidence="2 3">
    <name type="scientific">Candidatus Ozemobacter sibiricus</name>
    <dbReference type="NCBI Taxonomy" id="2268124"/>
    <lineage>
        <taxon>Bacteria</taxon>
        <taxon>Candidatus Ozemobacteria</taxon>
        <taxon>Candidatus Ozemobacterales</taxon>
        <taxon>Candidatus Ozemobacteraceae</taxon>
        <taxon>Candidatus Ozemobacter</taxon>
    </lineage>
</organism>
<gene>
    <name evidence="2" type="ORF">OZSIB_0992</name>
</gene>
<protein>
    <submittedName>
        <fullName evidence="2">Uncharacterized protein</fullName>
    </submittedName>
</protein>
<evidence type="ECO:0000313" key="3">
    <source>
        <dbReference type="Proteomes" id="UP000252355"/>
    </source>
</evidence>
<sequence length="232" mass="25826">MLVAWLIGLTPAWGESGPRFNPAAESRSGPAASEERGSTPALAAERPSDSSATPSRSDPPAGFPRAALPILREFVKFRAALQPADLSAGSCVKNATDFYSRLLEAKLDTSAVRIVLLVREPNRGMPNPIVPDPAWVRGEPVKFWIWHAFVIAHGWVFDPNYRKATAPLETYFQTLWGKDPARDQFWVFAVQLQDFPQIAGSDYPGGPPRMLRFVPITWRQLVANPLHRTQRR</sequence>
<feature type="region of interest" description="Disordered" evidence="1">
    <location>
        <begin position="12"/>
        <end position="62"/>
    </location>
</feature>
<dbReference type="Proteomes" id="UP000252355">
    <property type="component" value="Unassembled WGS sequence"/>
</dbReference>
<dbReference type="AlphaFoldDB" id="A0A367ZN92"/>
<dbReference type="EMBL" id="QOQW01000018">
    <property type="protein sequence ID" value="RCK78842.1"/>
    <property type="molecule type" value="Genomic_DNA"/>
</dbReference>
<reference evidence="2 3" key="1">
    <citation type="submission" date="2018-05" db="EMBL/GenBank/DDBJ databases">
        <title>A metagenomic window into the 2 km-deep terrestrial subsurface aquifer revealed taxonomically and functionally diverse microbial community comprising novel uncultured bacterial lineages.</title>
        <authorList>
            <person name="Kadnikov V.V."/>
            <person name="Mardanov A.V."/>
            <person name="Beletsky A.V."/>
            <person name="Banks D."/>
            <person name="Pimenov N.V."/>
            <person name="Frank Y.A."/>
            <person name="Karnachuk O.V."/>
            <person name="Ravin N.V."/>
        </authorList>
    </citation>
    <scope>NUCLEOTIDE SEQUENCE [LARGE SCALE GENOMIC DNA]</scope>
    <source>
        <strain evidence="2">BY5</strain>
    </source>
</reference>
<proteinExistence type="predicted"/>